<dbReference type="Pfam" id="PF13193">
    <property type="entry name" value="AMP-binding_C"/>
    <property type="match status" value="1"/>
</dbReference>
<evidence type="ECO:0000256" key="2">
    <source>
        <dbReference type="ARBA" id="ARBA00022840"/>
    </source>
</evidence>
<dbReference type="InterPro" id="IPR020845">
    <property type="entry name" value="AMP-binding_CS"/>
</dbReference>
<proteinExistence type="predicted"/>
<dbReference type="Pfam" id="PF00501">
    <property type="entry name" value="AMP-binding"/>
    <property type="match status" value="1"/>
</dbReference>
<evidence type="ECO:0000259" key="4">
    <source>
        <dbReference type="Pfam" id="PF13193"/>
    </source>
</evidence>
<organism evidence="5 6">
    <name type="scientific">Smittium megazygosporum</name>
    <dbReference type="NCBI Taxonomy" id="133381"/>
    <lineage>
        <taxon>Eukaryota</taxon>
        <taxon>Fungi</taxon>
        <taxon>Fungi incertae sedis</taxon>
        <taxon>Zoopagomycota</taxon>
        <taxon>Kickxellomycotina</taxon>
        <taxon>Harpellomycetes</taxon>
        <taxon>Harpellales</taxon>
        <taxon>Legeriomycetaceae</taxon>
        <taxon>Smittium</taxon>
    </lineage>
</organism>
<evidence type="ECO:0000259" key="3">
    <source>
        <dbReference type="Pfam" id="PF00501"/>
    </source>
</evidence>
<sequence>MKKQYSKELSHYPEKKGETKPRINAHLINDELVVSPPGVANLEENYIASMEKYGEDHKMFGFRRVLDDKGSVSPYEWLTYKQFYIRYQNLASGMINIGVEPGENVGIFMRTRLEWLLADFACICSNVCSVPLYDTLSIAEILYITDETEVSTIFCSQDKVNPLLNSINSTLFTLKTIIVVDDFFEADEQRCKSYGINLFYLEDLERIGRETPQNCASNADLDTVSTICYTSGTTGRPKGVVILHKNFLSAVESLKVMMDNKECTMISYKDIYLSFLPLAHIYERAVVHILISRGCAIAFSRGDVNKIMDDVHDVKSTAFVGVPRLFNRIRDGVLLELSKKSDFTSFLFKISFNSKFSNLKHGVNSHWFWDPIIFSKIKHKLGGKLKVIISGSAPISPDVLDFMKIVFSTNVHQGYGTTETTGPCSLSPLSDNTAGNVGVPLPNTMIKLIDVPSHGYFVTDKPYPRGEICVYGNGIFKEYYKSPKTTAETLDEEGWYHSGDIGMFEESGYLKIIDRKKNLFKLSQGEFIAPELIENIYVNHPIVAQAFVYGDSLNSYLVGIIVPEERMLISALQKTDLNINPETPLETLCKNPKIRRFVVKTLYKWGKVNNLRGYEHIKNVYLEPEHFPIGKIISPSFKLKRLEASKYYKPVIDFLYSETGNY</sequence>
<evidence type="ECO:0000313" key="5">
    <source>
        <dbReference type="EMBL" id="PVV01924.1"/>
    </source>
</evidence>
<gene>
    <name evidence="5" type="ORF">BB560_003638</name>
</gene>
<keyword evidence="1" id="KW-0547">Nucleotide-binding</keyword>
<dbReference type="STRING" id="133381.A0A2T9ZBH0"/>
<name>A0A2T9ZBH0_9FUNG</name>
<dbReference type="EMBL" id="MBFS01000699">
    <property type="protein sequence ID" value="PVV01924.1"/>
    <property type="molecule type" value="Genomic_DNA"/>
</dbReference>
<dbReference type="PANTHER" id="PTHR43272">
    <property type="entry name" value="LONG-CHAIN-FATTY-ACID--COA LIGASE"/>
    <property type="match status" value="1"/>
</dbReference>
<protein>
    <recommendedName>
        <fullName evidence="7">AMP-dependent synthetase/ligase domain-containing protein</fullName>
    </recommendedName>
</protein>
<dbReference type="Proteomes" id="UP000245609">
    <property type="component" value="Unassembled WGS sequence"/>
</dbReference>
<keyword evidence="6" id="KW-1185">Reference proteome</keyword>
<dbReference type="InterPro" id="IPR042099">
    <property type="entry name" value="ANL_N_sf"/>
</dbReference>
<dbReference type="Gene3D" id="3.40.50.12780">
    <property type="entry name" value="N-terminal domain of ligase-like"/>
    <property type="match status" value="1"/>
</dbReference>
<dbReference type="GO" id="GO:0005524">
    <property type="term" value="F:ATP binding"/>
    <property type="evidence" value="ECO:0007669"/>
    <property type="project" value="UniProtKB-KW"/>
</dbReference>
<dbReference type="InterPro" id="IPR025110">
    <property type="entry name" value="AMP-bd_C"/>
</dbReference>
<feature type="domain" description="AMP-dependent synthetase/ligase" evidence="3">
    <location>
        <begin position="73"/>
        <end position="480"/>
    </location>
</feature>
<dbReference type="OrthoDB" id="1700726at2759"/>
<dbReference type="GO" id="GO:0004467">
    <property type="term" value="F:long-chain fatty acid-CoA ligase activity"/>
    <property type="evidence" value="ECO:0007669"/>
    <property type="project" value="TreeGrafter"/>
</dbReference>
<dbReference type="InterPro" id="IPR000873">
    <property type="entry name" value="AMP-dep_synth/lig_dom"/>
</dbReference>
<comment type="caution">
    <text evidence="5">The sequence shown here is derived from an EMBL/GenBank/DDBJ whole genome shotgun (WGS) entry which is preliminary data.</text>
</comment>
<evidence type="ECO:0000256" key="1">
    <source>
        <dbReference type="ARBA" id="ARBA00022741"/>
    </source>
</evidence>
<dbReference type="AlphaFoldDB" id="A0A2T9ZBH0"/>
<dbReference type="SUPFAM" id="SSF56801">
    <property type="entry name" value="Acetyl-CoA synthetase-like"/>
    <property type="match status" value="1"/>
</dbReference>
<evidence type="ECO:0008006" key="7">
    <source>
        <dbReference type="Google" id="ProtNLM"/>
    </source>
</evidence>
<dbReference type="GO" id="GO:0016020">
    <property type="term" value="C:membrane"/>
    <property type="evidence" value="ECO:0007669"/>
    <property type="project" value="TreeGrafter"/>
</dbReference>
<dbReference type="PROSITE" id="PS00455">
    <property type="entry name" value="AMP_BINDING"/>
    <property type="match status" value="1"/>
</dbReference>
<keyword evidence="2" id="KW-0067">ATP-binding</keyword>
<dbReference type="PANTHER" id="PTHR43272:SF33">
    <property type="entry name" value="AMP-BINDING DOMAIN-CONTAINING PROTEIN-RELATED"/>
    <property type="match status" value="1"/>
</dbReference>
<evidence type="ECO:0000313" key="6">
    <source>
        <dbReference type="Proteomes" id="UP000245609"/>
    </source>
</evidence>
<accession>A0A2T9ZBH0</accession>
<dbReference type="GO" id="GO:0005783">
    <property type="term" value="C:endoplasmic reticulum"/>
    <property type="evidence" value="ECO:0007669"/>
    <property type="project" value="TreeGrafter"/>
</dbReference>
<reference evidence="5 6" key="1">
    <citation type="journal article" date="2018" name="MBio">
        <title>Comparative Genomics Reveals the Core Gene Toolbox for the Fungus-Insect Symbiosis.</title>
        <authorList>
            <person name="Wang Y."/>
            <person name="Stata M."/>
            <person name="Wang W."/>
            <person name="Stajich J.E."/>
            <person name="White M.M."/>
            <person name="Moncalvo J.M."/>
        </authorList>
    </citation>
    <scope>NUCLEOTIDE SEQUENCE [LARGE SCALE GENOMIC DNA]</scope>
    <source>
        <strain evidence="5 6">SC-DP-2</strain>
    </source>
</reference>
<feature type="domain" description="AMP-binding enzyme C-terminal" evidence="4">
    <location>
        <begin position="533"/>
        <end position="566"/>
    </location>
</feature>